<feature type="transmembrane region" description="Helical" evidence="3">
    <location>
        <begin position="311"/>
        <end position="334"/>
    </location>
</feature>
<dbReference type="Proteomes" id="UP001064489">
    <property type="component" value="Chromosome 13"/>
</dbReference>
<dbReference type="Pfam" id="PF01657">
    <property type="entry name" value="Stress-antifung"/>
    <property type="match status" value="2"/>
</dbReference>
<comment type="caution">
    <text evidence="5">The sequence shown here is derived from an EMBL/GenBank/DDBJ whole genome shotgun (WGS) entry which is preliminary data.</text>
</comment>
<dbReference type="EMBL" id="JAJSOW010000002">
    <property type="protein sequence ID" value="KAI9198060.1"/>
    <property type="molecule type" value="Genomic_DNA"/>
</dbReference>
<evidence type="ECO:0000256" key="3">
    <source>
        <dbReference type="SAM" id="Phobius"/>
    </source>
</evidence>
<feature type="domain" description="Gnk2-homologous" evidence="4">
    <location>
        <begin position="63"/>
        <end position="171"/>
    </location>
</feature>
<dbReference type="FunFam" id="3.30.430.20:FF:000003">
    <property type="entry name" value="Cysteine-rich RLK (RECEPTOR-like protein kinase) 10"/>
    <property type="match status" value="1"/>
</dbReference>
<keyword evidence="3" id="KW-0812">Transmembrane</keyword>
<keyword evidence="2" id="KW-0677">Repeat</keyword>
<reference evidence="5 6" key="1">
    <citation type="journal article" date="2022" name="Plant J.">
        <title>Strategies of tolerance reflected in two North American maple genomes.</title>
        <authorList>
            <person name="McEvoy S.L."/>
            <person name="Sezen U.U."/>
            <person name="Trouern-Trend A."/>
            <person name="McMahon S.M."/>
            <person name="Schaberg P.G."/>
            <person name="Yang J."/>
            <person name="Wegrzyn J.L."/>
            <person name="Swenson N.G."/>
        </authorList>
    </citation>
    <scope>NUCLEOTIDE SEQUENCE [LARGE SCALE GENOMIC DNA]</scope>
    <source>
        <strain evidence="5">91603</strain>
    </source>
</reference>
<dbReference type="PANTHER" id="PTHR32099:SF42">
    <property type="entry name" value="CYSTEINE-RICH RECEPTOR-LIKE PROTEIN KINASE 9-RELATED"/>
    <property type="match status" value="1"/>
</dbReference>
<protein>
    <recommendedName>
        <fullName evidence="4">Gnk2-homologous domain-containing protein</fullName>
    </recommendedName>
</protein>
<dbReference type="InterPro" id="IPR002902">
    <property type="entry name" value="GNK2"/>
</dbReference>
<sequence>MVLDLDTEAHRFSSSTPPEASVYTFEKKTESSTQTLAFSSKLLFFLSPIFVHFLALGAIAQLKEQYHDCYNKDNYTTNSTFEANLNILLDSLSTKTGIDNGFYNFSYGENLDKVYAVGICRPDMDGESCRNCISEASKNITSICPNFILAIAGFDDRGFNNCMLRYANYNIFGLMENAPYFFVHTLSNMTENLVEFNQTRKKLLEKLISEAAARNSPQKYAVGDEVVTGILRLYELVQCNPDLSKADCNCCLDDTTNLIPECCDKMAGGRVITPSCSFRYETSKFYESSIEGPAVSPTPLPNPKGKKNRTVIIVVCSVIGSVILILFIGCSIFFRM</sequence>
<name>A0AAD5JPR4_ACENE</name>
<evidence type="ECO:0000256" key="2">
    <source>
        <dbReference type="ARBA" id="ARBA00022737"/>
    </source>
</evidence>
<gene>
    <name evidence="5" type="ORF">LWI28_009324</name>
</gene>
<evidence type="ECO:0000313" key="6">
    <source>
        <dbReference type="Proteomes" id="UP001064489"/>
    </source>
</evidence>
<keyword evidence="3" id="KW-1133">Transmembrane helix</keyword>
<accession>A0AAD5JPR4</accession>
<keyword evidence="6" id="KW-1185">Reference proteome</keyword>
<proteinExistence type="predicted"/>
<dbReference type="PANTHER" id="PTHR32099">
    <property type="entry name" value="CYSTEINE-RICH REPEAT SECRETORY PROTEIN"/>
    <property type="match status" value="1"/>
</dbReference>
<evidence type="ECO:0000313" key="5">
    <source>
        <dbReference type="EMBL" id="KAI9198060.1"/>
    </source>
</evidence>
<dbReference type="AlphaFoldDB" id="A0AAD5JPR4"/>
<keyword evidence="3" id="KW-0472">Membrane</keyword>
<dbReference type="InterPro" id="IPR038408">
    <property type="entry name" value="GNK2_sf"/>
</dbReference>
<evidence type="ECO:0000259" key="4">
    <source>
        <dbReference type="PROSITE" id="PS51473"/>
    </source>
</evidence>
<feature type="domain" description="Gnk2-homologous" evidence="4">
    <location>
        <begin position="177"/>
        <end position="285"/>
    </location>
</feature>
<dbReference type="Gene3D" id="3.30.430.20">
    <property type="entry name" value="Gnk2 domain, C-X8-C-X2-C motif"/>
    <property type="match status" value="2"/>
</dbReference>
<feature type="transmembrane region" description="Helical" evidence="3">
    <location>
        <begin position="42"/>
        <end position="62"/>
    </location>
</feature>
<organism evidence="5 6">
    <name type="scientific">Acer negundo</name>
    <name type="common">Box elder</name>
    <dbReference type="NCBI Taxonomy" id="4023"/>
    <lineage>
        <taxon>Eukaryota</taxon>
        <taxon>Viridiplantae</taxon>
        <taxon>Streptophyta</taxon>
        <taxon>Embryophyta</taxon>
        <taxon>Tracheophyta</taxon>
        <taxon>Spermatophyta</taxon>
        <taxon>Magnoliopsida</taxon>
        <taxon>eudicotyledons</taxon>
        <taxon>Gunneridae</taxon>
        <taxon>Pentapetalae</taxon>
        <taxon>rosids</taxon>
        <taxon>malvids</taxon>
        <taxon>Sapindales</taxon>
        <taxon>Sapindaceae</taxon>
        <taxon>Hippocastanoideae</taxon>
        <taxon>Acereae</taxon>
        <taxon>Acer</taxon>
    </lineage>
</organism>
<dbReference type="FunFam" id="3.30.430.20:FF:000002">
    <property type="entry name" value="Cysteine-rich receptor-like protein kinase 10"/>
    <property type="match status" value="1"/>
</dbReference>
<keyword evidence="1" id="KW-0732">Signal</keyword>
<evidence type="ECO:0000256" key="1">
    <source>
        <dbReference type="ARBA" id="ARBA00022729"/>
    </source>
</evidence>
<dbReference type="CDD" id="cd23509">
    <property type="entry name" value="Gnk2-like"/>
    <property type="match status" value="2"/>
</dbReference>
<dbReference type="PROSITE" id="PS51473">
    <property type="entry name" value="GNK2"/>
    <property type="match status" value="2"/>
</dbReference>